<feature type="compositionally biased region" description="Basic residues" evidence="3">
    <location>
        <begin position="39"/>
        <end position="54"/>
    </location>
</feature>
<dbReference type="PANTHER" id="PTHR46461:SF2">
    <property type="entry name" value="ATTRACTIN"/>
    <property type="match status" value="1"/>
</dbReference>
<dbReference type="Proteomes" id="UP001175228">
    <property type="component" value="Unassembled WGS sequence"/>
</dbReference>
<dbReference type="GO" id="GO:0003682">
    <property type="term" value="F:chromatin binding"/>
    <property type="evidence" value="ECO:0007669"/>
    <property type="project" value="InterPro"/>
</dbReference>
<dbReference type="AlphaFoldDB" id="A0AA39Q9X3"/>
<reference evidence="5" key="1">
    <citation type="submission" date="2023-06" db="EMBL/GenBank/DDBJ databases">
        <authorList>
            <consortium name="Lawrence Berkeley National Laboratory"/>
            <person name="Ahrendt S."/>
            <person name="Sahu N."/>
            <person name="Indic B."/>
            <person name="Wong-Bajracharya J."/>
            <person name="Merenyi Z."/>
            <person name="Ke H.-M."/>
            <person name="Monk M."/>
            <person name="Kocsube S."/>
            <person name="Drula E."/>
            <person name="Lipzen A."/>
            <person name="Balint B."/>
            <person name="Henrissat B."/>
            <person name="Andreopoulos B."/>
            <person name="Martin F.M."/>
            <person name="Harder C.B."/>
            <person name="Rigling D."/>
            <person name="Ford K.L."/>
            <person name="Foster G.D."/>
            <person name="Pangilinan J."/>
            <person name="Papanicolaou A."/>
            <person name="Barry K."/>
            <person name="LaButti K."/>
            <person name="Viragh M."/>
            <person name="Koriabine M."/>
            <person name="Yan M."/>
            <person name="Riley R."/>
            <person name="Champramary S."/>
            <person name="Plett K.L."/>
            <person name="Tsai I.J."/>
            <person name="Slot J."/>
            <person name="Sipos G."/>
            <person name="Plett J."/>
            <person name="Nagy L.G."/>
            <person name="Grigoriev I.V."/>
        </authorList>
    </citation>
    <scope>NUCLEOTIDE SEQUENCE</scope>
    <source>
        <strain evidence="5">HWK02</strain>
    </source>
</reference>
<dbReference type="GO" id="GO:0005737">
    <property type="term" value="C:cytoplasm"/>
    <property type="evidence" value="ECO:0007669"/>
    <property type="project" value="TreeGrafter"/>
</dbReference>
<evidence type="ECO:0000313" key="6">
    <source>
        <dbReference type="Proteomes" id="UP001175228"/>
    </source>
</evidence>
<accession>A0AA39Q9X3</accession>
<comment type="caution">
    <text evidence="5">The sequence shown here is derived from an EMBL/GenBank/DDBJ whole genome shotgun (WGS) entry which is preliminary data.</text>
</comment>
<evidence type="ECO:0000256" key="3">
    <source>
        <dbReference type="SAM" id="MobiDB-lite"/>
    </source>
</evidence>
<keyword evidence="2" id="KW-0677">Repeat</keyword>
<dbReference type="InterPro" id="IPR052637">
    <property type="entry name" value="KLHDC3-like"/>
</dbReference>
<dbReference type="Pfam" id="PF24981">
    <property type="entry name" value="Beta-prop_ATRN-LZTR1"/>
    <property type="match status" value="1"/>
</dbReference>
<dbReference type="PANTHER" id="PTHR46461">
    <property type="entry name" value="KELCH DOMAIN-CONTAINING PROTEIN 3"/>
    <property type="match status" value="1"/>
</dbReference>
<dbReference type="InterPro" id="IPR056737">
    <property type="entry name" value="Beta-prop_ATRN-MKLN-like"/>
</dbReference>
<dbReference type="SUPFAM" id="SSF117281">
    <property type="entry name" value="Kelch motif"/>
    <property type="match status" value="1"/>
</dbReference>
<keyword evidence="1" id="KW-0880">Kelch repeat</keyword>
<evidence type="ECO:0000256" key="2">
    <source>
        <dbReference type="ARBA" id="ARBA00022737"/>
    </source>
</evidence>
<gene>
    <name evidence="5" type="ORF">EDD18DRAFT_1103442</name>
</gene>
<protein>
    <recommendedName>
        <fullName evidence="4">Attractin/MKLN-like beta-propeller domain-containing protein</fullName>
    </recommendedName>
</protein>
<evidence type="ECO:0000256" key="1">
    <source>
        <dbReference type="ARBA" id="ARBA00022441"/>
    </source>
</evidence>
<proteinExistence type="predicted"/>
<feature type="region of interest" description="Disordered" evidence="3">
    <location>
        <begin position="1"/>
        <end position="78"/>
    </location>
</feature>
<name>A0AA39Q9X3_9AGAR</name>
<sequence length="490" mass="55585">MVSTSSEPDRRPGRKARQSYREQSSPTESENDEHQDRKIVKKKGKSREGKRRKSSNGDRVEPAQYKAGPEGYKKIRSTGSPPHFNDWCTIVVDNIGRKIYMYGGSRPNDKRCIPTNDFHVLNVDTMQWKNLSPKCWSNAYRPFEPIGKSKPLPSLFEPACTVLHFKETNYIFMFGGYDVDEEVMSSRLIAIDLDDAQWWYVEIEGGNVFGRINASMVGIENKLFIFGGRESYDEKALGLASYSIAEYVDHRWKWMSGRRDRAYDAHVPPLGFDGQALSVHGGRKILLTPGRLANKTASWLILSALLLSLTRAPKPVNIQESNSIFFHTTNFTFRAAADTVGTFPGNLRWYWSYSNEGCQPSIQSLSTTSPSPRKRKRLSFPPHEVVVSPPHVMVAGWVDYGKDDDIMPELWQYFLPPEEKIQCFNIRSKIWSMDLNLHSFALVDNRAILLGFEGGSEEGNVPDNATYNVCVEVDMGVVSKNATEVKIEEE</sequence>
<dbReference type="Gene3D" id="2.120.10.80">
    <property type="entry name" value="Kelch-type beta propeller"/>
    <property type="match status" value="1"/>
</dbReference>
<organism evidence="5 6">
    <name type="scientific">Armillaria luteobubalina</name>
    <dbReference type="NCBI Taxonomy" id="153913"/>
    <lineage>
        <taxon>Eukaryota</taxon>
        <taxon>Fungi</taxon>
        <taxon>Dikarya</taxon>
        <taxon>Basidiomycota</taxon>
        <taxon>Agaricomycotina</taxon>
        <taxon>Agaricomycetes</taxon>
        <taxon>Agaricomycetidae</taxon>
        <taxon>Agaricales</taxon>
        <taxon>Marasmiineae</taxon>
        <taxon>Physalacriaceae</taxon>
        <taxon>Armillaria</taxon>
    </lineage>
</organism>
<dbReference type="EMBL" id="JAUEPU010000010">
    <property type="protein sequence ID" value="KAK0498992.1"/>
    <property type="molecule type" value="Genomic_DNA"/>
</dbReference>
<keyword evidence="6" id="KW-1185">Reference proteome</keyword>
<feature type="domain" description="Attractin/MKLN-like beta-propeller" evidence="4">
    <location>
        <begin position="94"/>
        <end position="256"/>
    </location>
</feature>
<dbReference type="InterPro" id="IPR015915">
    <property type="entry name" value="Kelch-typ_b-propeller"/>
</dbReference>
<evidence type="ECO:0000259" key="4">
    <source>
        <dbReference type="Pfam" id="PF24981"/>
    </source>
</evidence>
<evidence type="ECO:0000313" key="5">
    <source>
        <dbReference type="EMBL" id="KAK0498992.1"/>
    </source>
</evidence>